<proteinExistence type="predicted"/>
<gene>
    <name evidence="2" type="ORF">C9374_014223</name>
</gene>
<evidence type="ECO:0000313" key="3">
    <source>
        <dbReference type="Proteomes" id="UP000816034"/>
    </source>
</evidence>
<evidence type="ECO:0000256" key="1">
    <source>
        <dbReference type="SAM" id="Phobius"/>
    </source>
</evidence>
<dbReference type="RefSeq" id="XP_044541672.1">
    <property type="nucleotide sequence ID" value="XM_044690187.1"/>
</dbReference>
<dbReference type="GeneID" id="68106676"/>
<dbReference type="Proteomes" id="UP000816034">
    <property type="component" value="Unassembled WGS sequence"/>
</dbReference>
<keyword evidence="1" id="KW-1133">Transmembrane helix</keyword>
<dbReference type="AlphaFoldDB" id="A0AA88G5P5"/>
<sequence>MMIPNNDFKIINKIERWRKKRCQNIKKELTDFLKVKFNTDKKQEKQAERIKLAQNLGNIMIIIGFIVGLVLYVGENEKKKRSDYIVEESHNTNAAEDSLTQAQGGNINAQQFLFQQSLVRSTR</sequence>
<organism evidence="2 3">
    <name type="scientific">Naegleria lovaniensis</name>
    <name type="common">Amoeba</name>
    <dbReference type="NCBI Taxonomy" id="51637"/>
    <lineage>
        <taxon>Eukaryota</taxon>
        <taxon>Discoba</taxon>
        <taxon>Heterolobosea</taxon>
        <taxon>Tetramitia</taxon>
        <taxon>Eutetramitia</taxon>
        <taxon>Vahlkampfiidae</taxon>
        <taxon>Naegleria</taxon>
    </lineage>
</organism>
<keyword evidence="1" id="KW-0812">Transmembrane</keyword>
<name>A0AA88G5P5_NAELO</name>
<feature type="transmembrane region" description="Helical" evidence="1">
    <location>
        <begin position="56"/>
        <end position="74"/>
    </location>
</feature>
<accession>A0AA88G5P5</accession>
<keyword evidence="3" id="KW-1185">Reference proteome</keyword>
<protein>
    <submittedName>
        <fullName evidence="2">Uncharacterized protein</fullName>
    </submittedName>
</protein>
<reference evidence="2 3" key="1">
    <citation type="journal article" date="2018" name="BMC Genomics">
        <title>The genome of Naegleria lovaniensis, the basis for a comparative approach to unravel pathogenicity factors of the human pathogenic amoeba N. fowleri.</title>
        <authorList>
            <person name="Liechti N."/>
            <person name="Schurch N."/>
            <person name="Bruggmann R."/>
            <person name="Wittwer M."/>
        </authorList>
    </citation>
    <scope>NUCLEOTIDE SEQUENCE [LARGE SCALE GENOMIC DNA]</scope>
    <source>
        <strain evidence="2 3">ATCC 30569</strain>
    </source>
</reference>
<comment type="caution">
    <text evidence="2">The sequence shown here is derived from an EMBL/GenBank/DDBJ whole genome shotgun (WGS) entry which is preliminary data.</text>
</comment>
<keyword evidence="1" id="KW-0472">Membrane</keyword>
<dbReference type="EMBL" id="PYSW02000079">
    <property type="protein sequence ID" value="KAG2370808.1"/>
    <property type="molecule type" value="Genomic_DNA"/>
</dbReference>
<evidence type="ECO:0000313" key="2">
    <source>
        <dbReference type="EMBL" id="KAG2370808.1"/>
    </source>
</evidence>